<name>A0A5B9W2G2_9BACT</name>
<accession>A0A5B9W2G2</accession>
<proteinExistence type="predicted"/>
<dbReference type="SUPFAM" id="SSF48371">
    <property type="entry name" value="ARM repeat"/>
    <property type="match status" value="1"/>
</dbReference>
<dbReference type="InterPro" id="IPR016024">
    <property type="entry name" value="ARM-type_fold"/>
</dbReference>
<evidence type="ECO:0000256" key="2">
    <source>
        <dbReference type="SAM" id="Phobius"/>
    </source>
</evidence>
<dbReference type="AlphaFoldDB" id="A0A5B9W2G2"/>
<gene>
    <name evidence="3" type="ORF">OJF2_32980</name>
</gene>
<protein>
    <recommendedName>
        <fullName evidence="5">HEAT repeat protein</fullName>
    </recommendedName>
</protein>
<keyword evidence="2" id="KW-0472">Membrane</keyword>
<dbReference type="Pfam" id="PF13646">
    <property type="entry name" value="HEAT_2"/>
    <property type="match status" value="1"/>
</dbReference>
<organism evidence="3 4">
    <name type="scientific">Aquisphaera giovannonii</name>
    <dbReference type="NCBI Taxonomy" id="406548"/>
    <lineage>
        <taxon>Bacteria</taxon>
        <taxon>Pseudomonadati</taxon>
        <taxon>Planctomycetota</taxon>
        <taxon>Planctomycetia</taxon>
        <taxon>Isosphaerales</taxon>
        <taxon>Isosphaeraceae</taxon>
        <taxon>Aquisphaera</taxon>
    </lineage>
</organism>
<dbReference type="InterPro" id="IPR004155">
    <property type="entry name" value="PBS_lyase_HEAT"/>
</dbReference>
<evidence type="ECO:0000313" key="3">
    <source>
        <dbReference type="EMBL" id="QEH34756.1"/>
    </source>
</evidence>
<dbReference type="RefSeq" id="WP_246196582.1">
    <property type="nucleotide sequence ID" value="NZ_CP042997.1"/>
</dbReference>
<keyword evidence="2" id="KW-1133">Transmembrane helix</keyword>
<dbReference type="EMBL" id="CP042997">
    <property type="protein sequence ID" value="QEH34756.1"/>
    <property type="molecule type" value="Genomic_DNA"/>
</dbReference>
<evidence type="ECO:0000256" key="1">
    <source>
        <dbReference type="SAM" id="MobiDB-lite"/>
    </source>
</evidence>
<reference evidence="3 4" key="1">
    <citation type="submission" date="2019-08" db="EMBL/GenBank/DDBJ databases">
        <title>Deep-cultivation of Planctomycetes and their phenomic and genomic characterization uncovers novel biology.</title>
        <authorList>
            <person name="Wiegand S."/>
            <person name="Jogler M."/>
            <person name="Boedeker C."/>
            <person name="Pinto D."/>
            <person name="Vollmers J."/>
            <person name="Rivas-Marin E."/>
            <person name="Kohn T."/>
            <person name="Peeters S.H."/>
            <person name="Heuer A."/>
            <person name="Rast P."/>
            <person name="Oberbeckmann S."/>
            <person name="Bunk B."/>
            <person name="Jeske O."/>
            <person name="Meyerdierks A."/>
            <person name="Storesund J.E."/>
            <person name="Kallscheuer N."/>
            <person name="Luecker S."/>
            <person name="Lage O.M."/>
            <person name="Pohl T."/>
            <person name="Merkel B.J."/>
            <person name="Hornburger P."/>
            <person name="Mueller R.-W."/>
            <person name="Bruemmer F."/>
            <person name="Labrenz M."/>
            <person name="Spormann A.M."/>
            <person name="Op den Camp H."/>
            <person name="Overmann J."/>
            <person name="Amann R."/>
            <person name="Jetten M.S.M."/>
            <person name="Mascher T."/>
            <person name="Medema M.H."/>
            <person name="Devos D.P."/>
            <person name="Kaster A.-K."/>
            <person name="Ovreas L."/>
            <person name="Rohde M."/>
            <person name="Galperin M.Y."/>
            <person name="Jogler C."/>
        </authorList>
    </citation>
    <scope>NUCLEOTIDE SEQUENCE [LARGE SCALE GENOMIC DNA]</scope>
    <source>
        <strain evidence="3 4">OJF2</strain>
    </source>
</reference>
<feature type="transmembrane region" description="Helical" evidence="2">
    <location>
        <begin position="42"/>
        <end position="64"/>
    </location>
</feature>
<dbReference type="SMART" id="SM00567">
    <property type="entry name" value="EZ_HEAT"/>
    <property type="match status" value="3"/>
</dbReference>
<keyword evidence="2" id="KW-0812">Transmembrane</keyword>
<evidence type="ECO:0000313" key="4">
    <source>
        <dbReference type="Proteomes" id="UP000324233"/>
    </source>
</evidence>
<feature type="compositionally biased region" description="Basic and acidic residues" evidence="1">
    <location>
        <begin position="1"/>
        <end position="14"/>
    </location>
</feature>
<dbReference type="KEGG" id="agv:OJF2_32980"/>
<feature type="region of interest" description="Disordered" evidence="1">
    <location>
        <begin position="1"/>
        <end position="30"/>
    </location>
</feature>
<dbReference type="InterPro" id="IPR011989">
    <property type="entry name" value="ARM-like"/>
</dbReference>
<keyword evidence="4" id="KW-1185">Reference proteome</keyword>
<dbReference type="Gene3D" id="1.25.10.10">
    <property type="entry name" value="Leucine-rich Repeat Variant"/>
    <property type="match status" value="1"/>
</dbReference>
<sequence>MHDPHALDAADHDANLNGPGRIAGKPPELPDLPPVEAPSAGFVVQLFVIPAIVVAVVIFVWLLFGKLAGGERDPAEYVRRLRAGTGDWRSAFELASLIQNDARLAADPRLLGELTDLLDGELRGPTPATELTVYLIKTLGIFQTTEGTLDGGRKVDPIGTLVEATGSGRDQAIRMEAAASLARQAARLEGKLDDPRVPAALSAAATDGEPELRQVAVYALGFVGGDPAIESLRDRLRGDEDRFVRYNAAVALGRRGDPAAEGTLKEMLSPADLDRVVDAPNADEKLSRVESIELEALGAVRASISAGKLDLARALRPLVEGLTRSGLVSVRTTAQDVLQKLQGPAA</sequence>
<evidence type="ECO:0008006" key="5">
    <source>
        <dbReference type="Google" id="ProtNLM"/>
    </source>
</evidence>
<dbReference type="Proteomes" id="UP000324233">
    <property type="component" value="Chromosome"/>
</dbReference>